<feature type="signal peptide" evidence="2">
    <location>
        <begin position="1"/>
        <end position="22"/>
    </location>
</feature>
<dbReference type="Gene3D" id="2.40.70.10">
    <property type="entry name" value="Acid Proteases"/>
    <property type="match status" value="2"/>
</dbReference>
<dbReference type="InterPro" id="IPR021109">
    <property type="entry name" value="Peptidase_aspartic_dom_sf"/>
</dbReference>
<evidence type="ECO:0000259" key="3">
    <source>
        <dbReference type="PROSITE" id="PS51767"/>
    </source>
</evidence>
<comment type="caution">
    <text evidence="4">The sequence shown here is derived from an EMBL/GenBank/DDBJ whole genome shotgun (WGS) entry which is preliminary data.</text>
</comment>
<evidence type="ECO:0000256" key="2">
    <source>
        <dbReference type="SAM" id="SignalP"/>
    </source>
</evidence>
<evidence type="ECO:0000313" key="5">
    <source>
        <dbReference type="Proteomes" id="UP001448207"/>
    </source>
</evidence>
<dbReference type="InterPro" id="IPR033121">
    <property type="entry name" value="PEPTIDASE_A1"/>
</dbReference>
<sequence>MFIMKLIILTSVILCITFLTEAVPTGSLNSGVIRLPITKKHSADVLIKRGDPGSFVSDIYSIQGSEYVVHLDIGTPPQKFSVFLDTGSADLWIPSTKCDTAQCPFSRFDETLSSTFTPTDQNFTLRYGGGNSTVTFGIDTVSFGGVTVLNQPVGLASVVKGAGILPGAINFTLSAINTSPKALTLEDVSSNGLLGLAFIRLAEYKNSNENNYGSLIFNMIDQKIITEPIFSVYLGNPSALVNSGEIIFGGIDSTKYTGELLYSPVAKTGLSDDYSSTGPLASAYIYHTYWATYAYSITVKDKGNAIDAKMPSDSVFMFDTGTKLSYFPLEIIVNIMDAILGPENYGVDPRSSLFVLDCSAKNSTASIQLNMLSSHDTLNTLTINVPFGNLVFPEDGTSIEESSICYFGIRASMSMLTENPFTSYIIGNTILRQLYLVYDIGQTRIGFANAIGNDITFSLS</sequence>
<feature type="domain" description="Peptidase A1" evidence="3">
    <location>
        <begin position="67"/>
        <end position="448"/>
    </location>
</feature>
<dbReference type="Proteomes" id="UP001448207">
    <property type="component" value="Unassembled WGS sequence"/>
</dbReference>
<dbReference type="EMBL" id="JBCLYO010000011">
    <property type="protein sequence ID" value="KAL0084993.1"/>
    <property type="molecule type" value="Genomic_DNA"/>
</dbReference>
<keyword evidence="2" id="KW-0732">Signal</keyword>
<evidence type="ECO:0000256" key="1">
    <source>
        <dbReference type="ARBA" id="ARBA00007447"/>
    </source>
</evidence>
<evidence type="ECO:0000313" key="4">
    <source>
        <dbReference type="EMBL" id="KAL0084993.1"/>
    </source>
</evidence>
<dbReference type="SUPFAM" id="SSF50630">
    <property type="entry name" value="Acid proteases"/>
    <property type="match status" value="1"/>
</dbReference>
<gene>
    <name evidence="4" type="ORF">J3Q64DRAFT_1660256</name>
</gene>
<accession>A0ABR3AXS8</accession>
<keyword evidence="5" id="KW-1185">Reference proteome</keyword>
<dbReference type="CDD" id="cd05471">
    <property type="entry name" value="pepsin_like"/>
    <property type="match status" value="1"/>
</dbReference>
<dbReference type="PANTHER" id="PTHR47966">
    <property type="entry name" value="BETA-SITE APP-CLEAVING ENZYME, ISOFORM A-RELATED"/>
    <property type="match status" value="1"/>
</dbReference>
<proteinExistence type="inferred from homology"/>
<dbReference type="InterPro" id="IPR034164">
    <property type="entry name" value="Pepsin-like_dom"/>
</dbReference>
<dbReference type="PROSITE" id="PS51767">
    <property type="entry name" value="PEPTIDASE_A1"/>
    <property type="match status" value="1"/>
</dbReference>
<protein>
    <submittedName>
        <fullName evidence="4">Aspartic peptidase domain-containing protein</fullName>
    </submittedName>
</protein>
<feature type="chain" id="PRO_5045594964" evidence="2">
    <location>
        <begin position="23"/>
        <end position="460"/>
    </location>
</feature>
<dbReference type="PANTHER" id="PTHR47966:SF51">
    <property type="entry name" value="BETA-SITE APP-CLEAVING ENZYME, ISOFORM A-RELATED"/>
    <property type="match status" value="1"/>
</dbReference>
<reference evidence="4 5" key="1">
    <citation type="submission" date="2024-04" db="EMBL/GenBank/DDBJ databases">
        <title>Symmetric and asymmetric DNA N6-adenine methylation regulates different biological responses in Mucorales.</title>
        <authorList>
            <consortium name="Lawrence Berkeley National Laboratory"/>
            <person name="Lax C."/>
            <person name="Mondo S.J."/>
            <person name="Osorio-Concepcion M."/>
            <person name="Muszewska A."/>
            <person name="Corrochano-Luque M."/>
            <person name="Gutierrez G."/>
            <person name="Riley R."/>
            <person name="Lipzen A."/>
            <person name="Guo J."/>
            <person name="Hundley H."/>
            <person name="Amirebrahimi M."/>
            <person name="Ng V."/>
            <person name="Lorenzo-Gutierrez D."/>
            <person name="Binder U."/>
            <person name="Yang J."/>
            <person name="Song Y."/>
            <person name="Canovas D."/>
            <person name="Navarro E."/>
            <person name="Freitag M."/>
            <person name="Gabaldon T."/>
            <person name="Grigoriev I.V."/>
            <person name="Corrochano L.M."/>
            <person name="Nicolas F.E."/>
            <person name="Garre V."/>
        </authorList>
    </citation>
    <scope>NUCLEOTIDE SEQUENCE [LARGE SCALE GENOMIC DNA]</scope>
    <source>
        <strain evidence="4 5">L51</strain>
    </source>
</reference>
<name>A0ABR3AXS8_PHYBL</name>
<dbReference type="PRINTS" id="PR00792">
    <property type="entry name" value="PEPSIN"/>
</dbReference>
<comment type="similarity">
    <text evidence="1">Belongs to the peptidase A1 family.</text>
</comment>
<dbReference type="InterPro" id="IPR001461">
    <property type="entry name" value="Aspartic_peptidase_A1"/>
</dbReference>
<dbReference type="Pfam" id="PF00026">
    <property type="entry name" value="Asp"/>
    <property type="match status" value="1"/>
</dbReference>
<organism evidence="4 5">
    <name type="scientific">Phycomyces blakesleeanus</name>
    <dbReference type="NCBI Taxonomy" id="4837"/>
    <lineage>
        <taxon>Eukaryota</taxon>
        <taxon>Fungi</taxon>
        <taxon>Fungi incertae sedis</taxon>
        <taxon>Mucoromycota</taxon>
        <taxon>Mucoromycotina</taxon>
        <taxon>Mucoromycetes</taxon>
        <taxon>Mucorales</taxon>
        <taxon>Phycomycetaceae</taxon>
        <taxon>Phycomyces</taxon>
    </lineage>
</organism>